<dbReference type="EMBL" id="JABRWO010000002">
    <property type="protein sequence ID" value="MBA2113824.1"/>
    <property type="molecule type" value="Genomic_DNA"/>
</dbReference>
<dbReference type="InterPro" id="IPR001926">
    <property type="entry name" value="TrpB-like_PALP"/>
</dbReference>
<comment type="cofactor">
    <cofactor evidence="1">
        <name>pyridoxal 5'-phosphate</name>
        <dbReference type="ChEBI" id="CHEBI:597326"/>
    </cofactor>
</comment>
<name>A0A7V8V2N0_9BACT</name>
<keyword evidence="5" id="KW-1185">Reference proteome</keyword>
<sequence length="54" mass="6080">MHRERFTTSLPLSLGEGNTPLLRSRRIGPAMGLANLFFKLESLKPTGSYKDRFA</sequence>
<keyword evidence="2" id="KW-0663">Pyridoxal phosphate</keyword>
<reference evidence="4 5" key="1">
    <citation type="submission" date="2020-05" db="EMBL/GenBank/DDBJ databases">
        <title>Bremerella alba sp. nov., a novel planctomycete isolated from the surface of the macroalga Fucus spiralis.</title>
        <authorList>
            <person name="Godinho O."/>
            <person name="Botelho R."/>
            <person name="Albuquerque L."/>
            <person name="Wiegand S."/>
            <person name="Da Costa M.S."/>
            <person name="Lobo-Da-Cunha A."/>
            <person name="Jogler C."/>
            <person name="Lage O.M."/>
        </authorList>
    </citation>
    <scope>NUCLEOTIDE SEQUENCE [LARGE SCALE GENOMIC DNA]</scope>
    <source>
        <strain evidence="4 5">FF15</strain>
    </source>
</reference>
<dbReference type="Proteomes" id="UP000551616">
    <property type="component" value="Unassembled WGS sequence"/>
</dbReference>
<feature type="domain" description="Tryptophan synthase beta chain-like PALP" evidence="3">
    <location>
        <begin position="13"/>
        <end position="54"/>
    </location>
</feature>
<evidence type="ECO:0000313" key="4">
    <source>
        <dbReference type="EMBL" id="MBA2113824.1"/>
    </source>
</evidence>
<dbReference type="InterPro" id="IPR036052">
    <property type="entry name" value="TrpB-like_PALP_sf"/>
</dbReference>
<accession>A0A7V8V2N0</accession>
<gene>
    <name evidence="4" type="ORF">HOV93_09770</name>
</gene>
<dbReference type="Pfam" id="PF00291">
    <property type="entry name" value="PALP"/>
    <property type="match status" value="1"/>
</dbReference>
<organism evidence="4 5">
    <name type="scientific">Bremerella alba</name>
    <dbReference type="NCBI Taxonomy" id="980252"/>
    <lineage>
        <taxon>Bacteria</taxon>
        <taxon>Pseudomonadati</taxon>
        <taxon>Planctomycetota</taxon>
        <taxon>Planctomycetia</taxon>
        <taxon>Pirellulales</taxon>
        <taxon>Pirellulaceae</taxon>
        <taxon>Bremerella</taxon>
    </lineage>
</organism>
<evidence type="ECO:0000259" key="3">
    <source>
        <dbReference type="Pfam" id="PF00291"/>
    </source>
</evidence>
<dbReference type="SUPFAM" id="SSF53686">
    <property type="entry name" value="Tryptophan synthase beta subunit-like PLP-dependent enzymes"/>
    <property type="match status" value="1"/>
</dbReference>
<comment type="caution">
    <text evidence="4">The sequence shown here is derived from an EMBL/GenBank/DDBJ whole genome shotgun (WGS) entry which is preliminary data.</text>
</comment>
<proteinExistence type="predicted"/>
<dbReference type="Gene3D" id="3.40.50.1100">
    <property type="match status" value="1"/>
</dbReference>
<dbReference type="AlphaFoldDB" id="A0A7V8V2N0"/>
<evidence type="ECO:0000256" key="1">
    <source>
        <dbReference type="ARBA" id="ARBA00001933"/>
    </source>
</evidence>
<evidence type="ECO:0000313" key="5">
    <source>
        <dbReference type="Proteomes" id="UP000551616"/>
    </source>
</evidence>
<evidence type="ECO:0000256" key="2">
    <source>
        <dbReference type="ARBA" id="ARBA00022898"/>
    </source>
</evidence>
<protein>
    <recommendedName>
        <fullName evidence="3">Tryptophan synthase beta chain-like PALP domain-containing protein</fullName>
    </recommendedName>
</protein>